<dbReference type="InterPro" id="IPR007235">
    <property type="entry name" value="Glyco_trans_28_C"/>
</dbReference>
<comment type="subcellular location">
    <subcellularLocation>
        <location evidence="1">Endoplasmic reticulum</location>
    </subcellularLocation>
</comment>
<organism evidence="7 8">
    <name type="scientific">Turicibacter bilis</name>
    <dbReference type="NCBI Taxonomy" id="2735723"/>
    <lineage>
        <taxon>Bacteria</taxon>
        <taxon>Bacillati</taxon>
        <taxon>Bacillota</taxon>
        <taxon>Erysipelotrichia</taxon>
        <taxon>Erysipelotrichales</taxon>
        <taxon>Turicibacteraceae</taxon>
        <taxon>Turicibacter</taxon>
    </lineage>
</organism>
<accession>A0ABY5JJL4</accession>
<dbReference type="Pfam" id="PF04101">
    <property type="entry name" value="Glyco_tran_28_C"/>
    <property type="match status" value="1"/>
</dbReference>
<evidence type="ECO:0000256" key="3">
    <source>
        <dbReference type="ARBA" id="ARBA00022676"/>
    </source>
</evidence>
<keyword evidence="8" id="KW-1185">Reference proteome</keyword>
<dbReference type="InterPro" id="IPR048097">
    <property type="entry name" value="Cps14G-like"/>
</dbReference>
<dbReference type="PANTHER" id="PTHR12867">
    <property type="entry name" value="GLYCOSYL TRANSFERASE-RELATED"/>
    <property type="match status" value="1"/>
</dbReference>
<dbReference type="PANTHER" id="PTHR12867:SF6">
    <property type="entry name" value="N-ACETYLGLUCOSAMINYLDIPHOSPHODOLICHOL N-ACETYLGLUCOSAMINYLTRANSFERASE"/>
    <property type="match status" value="1"/>
</dbReference>
<dbReference type="SUPFAM" id="SSF53756">
    <property type="entry name" value="UDP-Glycosyltransferase/glycogen phosphorylase"/>
    <property type="match status" value="1"/>
</dbReference>
<evidence type="ECO:0000256" key="1">
    <source>
        <dbReference type="ARBA" id="ARBA00004240"/>
    </source>
</evidence>
<name>A0ABY5JJL4_9FIRM</name>
<evidence type="ECO:0000313" key="7">
    <source>
        <dbReference type="EMBL" id="UUF06868.1"/>
    </source>
</evidence>
<keyword evidence="4" id="KW-0808">Transferase</keyword>
<dbReference type="EMBL" id="CP071249">
    <property type="protein sequence ID" value="UUF06868.1"/>
    <property type="molecule type" value="Genomic_DNA"/>
</dbReference>
<evidence type="ECO:0000313" key="8">
    <source>
        <dbReference type="Proteomes" id="UP001058016"/>
    </source>
</evidence>
<dbReference type="Gene3D" id="3.40.50.2000">
    <property type="entry name" value="Glycogen Phosphorylase B"/>
    <property type="match status" value="1"/>
</dbReference>
<gene>
    <name evidence="7" type="ORF">J0J69_04625</name>
</gene>
<dbReference type="RefSeq" id="WP_055245076.1">
    <property type="nucleotide sequence ID" value="NZ_CP071249.1"/>
</dbReference>
<protein>
    <recommendedName>
        <fullName evidence="6">Glycosyl transferase family 28 C-terminal domain-containing protein</fullName>
    </recommendedName>
</protein>
<proteinExistence type="inferred from homology"/>
<dbReference type="NCBIfam" id="NF041548">
    <property type="entry name" value="PssE"/>
    <property type="match status" value="1"/>
</dbReference>
<evidence type="ECO:0000256" key="5">
    <source>
        <dbReference type="ARBA" id="ARBA00022824"/>
    </source>
</evidence>
<evidence type="ECO:0000259" key="6">
    <source>
        <dbReference type="Pfam" id="PF04101"/>
    </source>
</evidence>
<dbReference type="InterPro" id="IPR039042">
    <property type="entry name" value="Alg13-like"/>
</dbReference>
<feature type="domain" description="Glycosyl transferase family 28 C-terminal" evidence="6">
    <location>
        <begin position="1"/>
        <end position="138"/>
    </location>
</feature>
<evidence type="ECO:0000256" key="4">
    <source>
        <dbReference type="ARBA" id="ARBA00022679"/>
    </source>
</evidence>
<dbReference type="Proteomes" id="UP001058016">
    <property type="component" value="Chromosome"/>
</dbReference>
<keyword evidence="3" id="KW-0328">Glycosyltransferase</keyword>
<sequence>MILVLCGTQKQDFSRMIRAVEKLADEQEIIVQGGHNHYSSDKVKVLGFISNNEMDRFYDQADYIVTHAGAGSMIQSLKKQKKTIAVPRLSKYGEHVNDHQIELAKKLEDLGYLLVYHDGDNMKEVFRRLKNFKTKPYHLKGNLVELVDKTIEAYLD</sequence>
<comment type="similarity">
    <text evidence="2">Belongs to the glycosyltransferase 28 family.</text>
</comment>
<reference evidence="7 8" key="1">
    <citation type="submission" date="2021-03" db="EMBL/GenBank/DDBJ databases">
        <title>Comparative Genomics and Metabolomics in the genus Turicibacter.</title>
        <authorList>
            <person name="Maki J."/>
            <person name="Looft T."/>
        </authorList>
    </citation>
    <scope>NUCLEOTIDE SEQUENCE [LARGE SCALE GENOMIC DNA]</scope>
    <source>
        <strain evidence="7 8">MMM721</strain>
    </source>
</reference>
<keyword evidence="5" id="KW-0256">Endoplasmic reticulum</keyword>
<evidence type="ECO:0000256" key="2">
    <source>
        <dbReference type="ARBA" id="ARBA00006962"/>
    </source>
</evidence>